<evidence type="ECO:0000313" key="3">
    <source>
        <dbReference type="EMBL" id="CDN87097.1"/>
    </source>
</evidence>
<feature type="transmembrane region" description="Helical" evidence="1">
    <location>
        <begin position="320"/>
        <end position="340"/>
    </location>
</feature>
<evidence type="ECO:0000256" key="1">
    <source>
        <dbReference type="SAM" id="Phobius"/>
    </source>
</evidence>
<feature type="transmembrane region" description="Helical" evidence="1">
    <location>
        <begin position="622"/>
        <end position="638"/>
    </location>
</feature>
<sequence length="647" mass="69991" precursor="true">MTVRALKTPAAAALALSAAVAALAGAWAHPILPLGLGAAVLALIALTAWRPLWGAYVLPAVLPWASQAVHTGWLMLDEFDLLVLAVAAGSWGVWVAGALREGDRDAADRVLDRRVLALSAALLGVAAVGGARAWVDGGAWPSWAAFPFADYQSPANTWRSSKALIWAALLLPLWSSGAGAASRRRWVVAWWRGSLAGLATVCTLVVAERLLYAGLLDVWSGYRTTAWFWEMHVGGGAIDAYLSLTVPLAAWWWLRARTARAWWAAAALFVLACHVVLTTQSRGLYGAVLIGSVLAYVLHRRSPLAATGESAGAPRLGNALVVLVVLAQLAWVVLGATAIANRLARSGQDFTHRFDHWRSVASTLGGGADLMLGIGAGRLPARMGERPDSGTPGRLTWADGEGGPRMRLHGPSHAGLDGLRFGAVQRLSDFEAGTWRVRLSYEAQPGLRLLVSVCERHLLYDRRCQWRFIRHATDTARGPVVREIDLFGDSLAPDAALARWREGFFSVSVLTPGAVVEIERLELLDPHGRQRLLNPDFRQGPAHWLPAAQGHFEPWHADNLYLEVLVERGAFALAALLGWLAWTTHSVWRGLLAREPLAGAWLCAVVAIAALGMLISVTEVPRVAWCWWITLGLGLAFERNTSHKSRM</sequence>
<feature type="signal peptide" evidence="2">
    <location>
        <begin position="1"/>
        <end position="24"/>
    </location>
</feature>
<dbReference type="PANTHER" id="PTHR37422">
    <property type="entry name" value="TEICHURONIC ACID BIOSYNTHESIS PROTEIN TUAE"/>
    <property type="match status" value="1"/>
</dbReference>
<evidence type="ECO:0000256" key="2">
    <source>
        <dbReference type="SAM" id="SignalP"/>
    </source>
</evidence>
<feature type="transmembrane region" description="Helical" evidence="1">
    <location>
        <begin position="597"/>
        <end position="616"/>
    </location>
</feature>
<feature type="transmembrane region" description="Helical" evidence="1">
    <location>
        <begin position="31"/>
        <end position="49"/>
    </location>
</feature>
<feature type="transmembrane region" description="Helical" evidence="1">
    <location>
        <begin position="261"/>
        <end position="277"/>
    </location>
</feature>
<feature type="transmembrane region" description="Helical" evidence="1">
    <location>
        <begin position="283"/>
        <end position="299"/>
    </location>
</feature>
<dbReference type="Proteomes" id="UP000028878">
    <property type="component" value="Unassembled WGS sequence"/>
</dbReference>
<accession>A0A1L1PJH9</accession>
<feature type="transmembrane region" description="Helical" evidence="1">
    <location>
        <begin position="163"/>
        <end position="181"/>
    </location>
</feature>
<feature type="transmembrane region" description="Helical" evidence="1">
    <location>
        <begin position="232"/>
        <end position="254"/>
    </location>
</feature>
<proteinExistence type="predicted"/>
<dbReference type="RefSeq" id="WP_009517155.1">
    <property type="nucleotide sequence ID" value="NZ_CCAE010000008.1"/>
</dbReference>
<protein>
    <submittedName>
        <fullName evidence="3">Lipid A core-O-antigen ligase</fullName>
    </submittedName>
</protein>
<gene>
    <name evidence="3" type="ORF">BN948_01516</name>
</gene>
<dbReference type="GO" id="GO:0016874">
    <property type="term" value="F:ligase activity"/>
    <property type="evidence" value="ECO:0007669"/>
    <property type="project" value="UniProtKB-KW"/>
</dbReference>
<feature type="transmembrane region" description="Helical" evidence="1">
    <location>
        <begin position="115"/>
        <end position="135"/>
    </location>
</feature>
<keyword evidence="3" id="KW-0436">Ligase</keyword>
<evidence type="ECO:0000313" key="4">
    <source>
        <dbReference type="Proteomes" id="UP000028878"/>
    </source>
</evidence>
<feature type="chain" id="PRO_5009681516" evidence="2">
    <location>
        <begin position="25"/>
        <end position="647"/>
    </location>
</feature>
<keyword evidence="1" id="KW-0472">Membrane</keyword>
<reference evidence="4" key="1">
    <citation type="submission" date="2014-11" db="EMBL/GenBank/DDBJ databases">
        <title>Draft genome sequence of Hydrogenophaga intermedia S1.</title>
        <authorList>
            <person name="Gan H.M."/>
            <person name="Chew T.H."/>
            <person name="Stolz A."/>
        </authorList>
    </citation>
    <scope>NUCLEOTIDE SEQUENCE [LARGE SCALE GENOMIC DNA]</scope>
    <source>
        <strain evidence="4">S1</strain>
    </source>
</reference>
<feature type="transmembrane region" description="Helical" evidence="1">
    <location>
        <begin position="193"/>
        <end position="212"/>
    </location>
</feature>
<dbReference type="InterPro" id="IPR051533">
    <property type="entry name" value="WaaL-like"/>
</dbReference>
<dbReference type="EMBL" id="CCAE010000008">
    <property type="protein sequence ID" value="CDN87097.1"/>
    <property type="molecule type" value="Genomic_DNA"/>
</dbReference>
<dbReference type="AlphaFoldDB" id="A0A1L1PJH9"/>
<keyword evidence="1" id="KW-1133">Transmembrane helix</keyword>
<keyword evidence="4" id="KW-1185">Reference proteome</keyword>
<name>A0A1L1PJH9_HYDIT</name>
<keyword evidence="1" id="KW-0812">Transmembrane</keyword>
<keyword evidence="2" id="KW-0732">Signal</keyword>
<feature type="transmembrane region" description="Helical" evidence="1">
    <location>
        <begin position="81"/>
        <end position="99"/>
    </location>
</feature>
<organism evidence="3 4">
    <name type="scientific">Hydrogenophaga intermedia</name>
    <dbReference type="NCBI Taxonomy" id="65786"/>
    <lineage>
        <taxon>Bacteria</taxon>
        <taxon>Pseudomonadati</taxon>
        <taxon>Pseudomonadota</taxon>
        <taxon>Betaproteobacteria</taxon>
        <taxon>Burkholderiales</taxon>
        <taxon>Comamonadaceae</taxon>
        <taxon>Hydrogenophaga</taxon>
    </lineage>
</organism>
<dbReference type="PANTHER" id="PTHR37422:SF13">
    <property type="entry name" value="LIPOPOLYSACCHARIDE BIOSYNTHESIS PROTEIN PA4999-RELATED"/>
    <property type="match status" value="1"/>
</dbReference>